<evidence type="ECO:0000256" key="1">
    <source>
        <dbReference type="SAM" id="MobiDB-lite"/>
    </source>
</evidence>
<name>A0A9P4NCS1_9PLEO</name>
<accession>A0A9P4NCS1</accession>
<evidence type="ECO:0000313" key="3">
    <source>
        <dbReference type="Proteomes" id="UP000800093"/>
    </source>
</evidence>
<evidence type="ECO:0000313" key="2">
    <source>
        <dbReference type="EMBL" id="KAF2270857.1"/>
    </source>
</evidence>
<protein>
    <submittedName>
        <fullName evidence="2">Uncharacterized protein</fullName>
    </submittedName>
</protein>
<proteinExistence type="predicted"/>
<dbReference type="Proteomes" id="UP000800093">
    <property type="component" value="Unassembled WGS sequence"/>
</dbReference>
<sequence length="67" mass="7471">MYRNTTSANTNPGNSIQNTGSPTWTLYDTSRLVLHKMNAIHPHYVNEVMQLALSTKAFLSSSSFPMP</sequence>
<comment type="caution">
    <text evidence="2">The sequence shown here is derived from an EMBL/GenBank/DDBJ whole genome shotgun (WGS) entry which is preliminary data.</text>
</comment>
<dbReference type="AlphaFoldDB" id="A0A9P4NCS1"/>
<organism evidence="2 3">
    <name type="scientific">Lojkania enalia</name>
    <dbReference type="NCBI Taxonomy" id="147567"/>
    <lineage>
        <taxon>Eukaryota</taxon>
        <taxon>Fungi</taxon>
        <taxon>Dikarya</taxon>
        <taxon>Ascomycota</taxon>
        <taxon>Pezizomycotina</taxon>
        <taxon>Dothideomycetes</taxon>
        <taxon>Pleosporomycetidae</taxon>
        <taxon>Pleosporales</taxon>
        <taxon>Pleosporales incertae sedis</taxon>
        <taxon>Lojkania</taxon>
    </lineage>
</organism>
<keyword evidence="3" id="KW-1185">Reference proteome</keyword>
<dbReference type="EMBL" id="ML986578">
    <property type="protein sequence ID" value="KAF2270857.1"/>
    <property type="molecule type" value="Genomic_DNA"/>
</dbReference>
<feature type="region of interest" description="Disordered" evidence="1">
    <location>
        <begin position="1"/>
        <end position="21"/>
    </location>
</feature>
<gene>
    <name evidence="2" type="ORF">CC78DRAFT_527845</name>
</gene>
<reference evidence="3" key="1">
    <citation type="journal article" date="2020" name="Stud. Mycol.">
        <title>101 Dothideomycetes genomes: A test case for predicting lifestyles and emergence of pathogens.</title>
        <authorList>
            <person name="Haridas S."/>
            <person name="Albert R."/>
            <person name="Binder M."/>
            <person name="Bloem J."/>
            <person name="LaButti K."/>
            <person name="Salamov A."/>
            <person name="Andreopoulos B."/>
            <person name="Baker S."/>
            <person name="Barry K."/>
            <person name="Bills G."/>
            <person name="Bluhm B."/>
            <person name="Cannon C."/>
            <person name="Castanera R."/>
            <person name="Culley D."/>
            <person name="Daum C."/>
            <person name="Ezra D."/>
            <person name="Gonzalez J."/>
            <person name="Henrissat B."/>
            <person name="Kuo A."/>
            <person name="Liang C."/>
            <person name="Lipzen A."/>
            <person name="Lutzoni F."/>
            <person name="Magnuson J."/>
            <person name="Mondo S."/>
            <person name="Nolan M."/>
            <person name="Ohm R."/>
            <person name="Pangilinan J."/>
            <person name="Park H.-J."/>
            <person name="Ramirez L."/>
            <person name="Alfaro M."/>
            <person name="Sun H."/>
            <person name="Tritt A."/>
            <person name="Yoshinaga Y."/>
            <person name="Zwiers L.-H."/>
            <person name="Turgeon B."/>
            <person name="Goodwin S."/>
            <person name="Spatafora J."/>
            <person name="Crous P."/>
            <person name="Grigoriev I."/>
        </authorList>
    </citation>
    <scope>NUCLEOTIDE SEQUENCE [LARGE SCALE GENOMIC DNA]</scope>
    <source>
        <strain evidence="3">CBS 304.66</strain>
    </source>
</reference>